<feature type="signal peptide" evidence="1">
    <location>
        <begin position="1"/>
        <end position="20"/>
    </location>
</feature>
<name>A0A811L0M4_9BILA</name>
<comment type="caution">
    <text evidence="2">The sequence shown here is derived from an EMBL/GenBank/DDBJ whole genome shotgun (WGS) entry which is preliminary data.</text>
</comment>
<dbReference type="EMBL" id="CAJFCW020000004">
    <property type="protein sequence ID" value="CAG9114031.1"/>
    <property type="molecule type" value="Genomic_DNA"/>
</dbReference>
<dbReference type="Proteomes" id="UP000783686">
    <property type="component" value="Unassembled WGS sequence"/>
</dbReference>
<evidence type="ECO:0000313" key="3">
    <source>
        <dbReference type="Proteomes" id="UP000614601"/>
    </source>
</evidence>
<dbReference type="AlphaFoldDB" id="A0A811L0M4"/>
<proteinExistence type="predicted"/>
<accession>A0A811L0M4</accession>
<sequence length="150" mass="16847">MVLIVKYALLAIVLVSTTHGILYNRYVPDATGDAIHYVRGGTQKISIEVLSRFHMAPQMVTTATQLIKDNFSDHSWMDAGDESNVIGDAMEKSYGGHWMVGQFSAAFDVAYSIVRRSPAYILFLVNERHVLIAQESPNPKFSNYHTILRK</sequence>
<evidence type="ECO:0000313" key="2">
    <source>
        <dbReference type="EMBL" id="CAD5220676.1"/>
    </source>
</evidence>
<keyword evidence="3" id="KW-1185">Reference proteome</keyword>
<dbReference type="EMBL" id="CAJFDH010000004">
    <property type="protein sequence ID" value="CAD5220676.1"/>
    <property type="molecule type" value="Genomic_DNA"/>
</dbReference>
<dbReference type="OrthoDB" id="5825263at2759"/>
<evidence type="ECO:0000256" key="1">
    <source>
        <dbReference type="SAM" id="SignalP"/>
    </source>
</evidence>
<feature type="chain" id="PRO_5036408441" evidence="1">
    <location>
        <begin position="21"/>
        <end position="150"/>
    </location>
</feature>
<organism evidence="2 3">
    <name type="scientific">Bursaphelenchus okinawaensis</name>
    <dbReference type="NCBI Taxonomy" id="465554"/>
    <lineage>
        <taxon>Eukaryota</taxon>
        <taxon>Metazoa</taxon>
        <taxon>Ecdysozoa</taxon>
        <taxon>Nematoda</taxon>
        <taxon>Chromadorea</taxon>
        <taxon>Rhabditida</taxon>
        <taxon>Tylenchina</taxon>
        <taxon>Tylenchomorpha</taxon>
        <taxon>Aphelenchoidea</taxon>
        <taxon>Aphelenchoididae</taxon>
        <taxon>Bursaphelenchus</taxon>
    </lineage>
</organism>
<protein>
    <submittedName>
        <fullName evidence="2">Uncharacterized protein</fullName>
    </submittedName>
</protein>
<gene>
    <name evidence="2" type="ORF">BOKJ2_LOCUS9063</name>
</gene>
<dbReference type="Proteomes" id="UP000614601">
    <property type="component" value="Unassembled WGS sequence"/>
</dbReference>
<reference evidence="2" key="1">
    <citation type="submission" date="2020-09" db="EMBL/GenBank/DDBJ databases">
        <authorList>
            <person name="Kikuchi T."/>
        </authorList>
    </citation>
    <scope>NUCLEOTIDE SEQUENCE</scope>
    <source>
        <strain evidence="2">SH1</strain>
    </source>
</reference>
<keyword evidence="1" id="KW-0732">Signal</keyword>